<dbReference type="AlphaFoldDB" id="A0ABD1DRZ8"/>
<accession>A0ABD1DRZ8</accession>
<sequence>MEPRNSITFVVPNSETEVQVLSAGIDALRTGLEMSTVEEHRLELKRHLKHLLVAKLYVLACQIEQDLTHLFVNEGQPDLVPT</sequence>
<evidence type="ECO:0000313" key="1">
    <source>
        <dbReference type="EMBL" id="KAL1402450.1"/>
    </source>
</evidence>
<protein>
    <submittedName>
        <fullName evidence="1">Uncharacterized protein</fullName>
    </submittedName>
</protein>
<comment type="caution">
    <text evidence="1">The sequence shown here is derived from an EMBL/GenBank/DDBJ whole genome shotgun (WGS) entry which is preliminary data.</text>
</comment>
<gene>
    <name evidence="1" type="ORF">pipiens_019752</name>
</gene>
<feature type="non-terminal residue" evidence="1">
    <location>
        <position position="82"/>
    </location>
</feature>
<reference evidence="1 2" key="1">
    <citation type="submission" date="2024-05" db="EMBL/GenBank/DDBJ databases">
        <title>Culex pipiens pipiens assembly and annotation.</title>
        <authorList>
            <person name="Alout H."/>
            <person name="Durand T."/>
        </authorList>
    </citation>
    <scope>NUCLEOTIDE SEQUENCE [LARGE SCALE GENOMIC DNA]</scope>
    <source>
        <strain evidence="1">HA-2024</strain>
        <tissue evidence="1">Whole body</tissue>
    </source>
</reference>
<proteinExistence type="predicted"/>
<evidence type="ECO:0000313" key="2">
    <source>
        <dbReference type="Proteomes" id="UP001562425"/>
    </source>
</evidence>
<dbReference type="EMBL" id="JBEHCU010002976">
    <property type="protein sequence ID" value="KAL1402450.1"/>
    <property type="molecule type" value="Genomic_DNA"/>
</dbReference>
<keyword evidence="2" id="KW-1185">Reference proteome</keyword>
<name>A0ABD1DRZ8_CULPP</name>
<dbReference type="Proteomes" id="UP001562425">
    <property type="component" value="Unassembled WGS sequence"/>
</dbReference>
<organism evidence="1 2">
    <name type="scientific">Culex pipiens pipiens</name>
    <name type="common">Northern house mosquito</name>
    <dbReference type="NCBI Taxonomy" id="38569"/>
    <lineage>
        <taxon>Eukaryota</taxon>
        <taxon>Metazoa</taxon>
        <taxon>Ecdysozoa</taxon>
        <taxon>Arthropoda</taxon>
        <taxon>Hexapoda</taxon>
        <taxon>Insecta</taxon>
        <taxon>Pterygota</taxon>
        <taxon>Neoptera</taxon>
        <taxon>Endopterygota</taxon>
        <taxon>Diptera</taxon>
        <taxon>Nematocera</taxon>
        <taxon>Culicoidea</taxon>
        <taxon>Culicidae</taxon>
        <taxon>Culicinae</taxon>
        <taxon>Culicini</taxon>
        <taxon>Culex</taxon>
        <taxon>Culex</taxon>
    </lineage>
</organism>